<sequence length="205" mass="23154">MVLLAGVCYLIYKRWLAPQSPELARAKSQSGVIIHDALHEANKVLAQAQIEGLKVVSQEKLQGKHLEERFETALEGLSNDLTKQLSLSVESAEKDYEYFLKTLEATISKTVSANQELITAQTKRFYEESSKQIQEVLNIELKNTKKMVEEYGKSQMKAIDDNIADIIDQVIREVLSLSLSTKDHMQIVFKSLEKAKKDNTLNGII</sequence>
<dbReference type="Proteomes" id="UP000231246">
    <property type="component" value="Unassembled WGS sequence"/>
</dbReference>
<proteinExistence type="predicted"/>
<dbReference type="AlphaFoldDB" id="A0A2H0BWJ8"/>
<organism evidence="1 2">
    <name type="scientific">Candidatus Roizmanbacteria bacterium CG22_combo_CG10-13_8_21_14_all_38_20</name>
    <dbReference type="NCBI Taxonomy" id="1974862"/>
    <lineage>
        <taxon>Bacteria</taxon>
        <taxon>Candidatus Roizmaniibacteriota</taxon>
    </lineage>
</organism>
<evidence type="ECO:0000313" key="2">
    <source>
        <dbReference type="Proteomes" id="UP000231246"/>
    </source>
</evidence>
<name>A0A2H0BWJ8_9BACT</name>
<accession>A0A2H0BWJ8</accession>
<comment type="caution">
    <text evidence="1">The sequence shown here is derived from an EMBL/GenBank/DDBJ whole genome shotgun (WGS) entry which is preliminary data.</text>
</comment>
<reference evidence="1 2" key="1">
    <citation type="submission" date="2017-09" db="EMBL/GenBank/DDBJ databases">
        <title>Depth-based differentiation of microbial function through sediment-hosted aquifers and enrichment of novel symbionts in the deep terrestrial subsurface.</title>
        <authorList>
            <person name="Probst A.J."/>
            <person name="Ladd B."/>
            <person name="Jarett J.K."/>
            <person name="Geller-Mcgrath D.E."/>
            <person name="Sieber C.M."/>
            <person name="Emerson J.B."/>
            <person name="Anantharaman K."/>
            <person name="Thomas B.C."/>
            <person name="Malmstrom R."/>
            <person name="Stieglmeier M."/>
            <person name="Klingl A."/>
            <person name="Woyke T."/>
            <person name="Ryan C.M."/>
            <person name="Banfield J.F."/>
        </authorList>
    </citation>
    <scope>NUCLEOTIDE SEQUENCE [LARGE SCALE GENOMIC DNA]</scope>
    <source>
        <strain evidence="1">CG22_combo_CG10-13_8_21_14_all_38_20</strain>
    </source>
</reference>
<dbReference type="EMBL" id="PCTA01000007">
    <property type="protein sequence ID" value="PIP62042.1"/>
    <property type="molecule type" value="Genomic_DNA"/>
</dbReference>
<gene>
    <name evidence="1" type="ORF">COW99_00910</name>
</gene>
<protein>
    <submittedName>
        <fullName evidence="1">Uncharacterized protein</fullName>
    </submittedName>
</protein>
<evidence type="ECO:0000313" key="1">
    <source>
        <dbReference type="EMBL" id="PIP62042.1"/>
    </source>
</evidence>